<evidence type="ECO:0000256" key="8">
    <source>
        <dbReference type="SAM" id="MobiDB-lite"/>
    </source>
</evidence>
<keyword evidence="6" id="KW-0539">Nucleus</keyword>
<dbReference type="Proteomes" id="UP001652661">
    <property type="component" value="Chromosome 2L"/>
</dbReference>
<sequence>MEVHDNLCDDLSLLVTTTQNENNVLDDIMNSSEGHIDTSLDLNEFLRDVQHEHDLSGMYHTDHINDFNYCLDSISPICELPFLKQSPESESHVDDNVDDLISYLNFDNFSQLGCDTKALNTRNRYTPSPTGSCSSSSGSSTSGVQSDISDVSLNRPLDQVIVESDKVGQFIKPQEDGQLNIKFCSNLSNLSKINDLKPQKSNITQNPSATETKSIGAPLKPKTIVLSSRDYKALMQKIHPSSAKSFSKINGTIGSNIPKIVIKNNNIERLKVEDQKTAHSVSQMLKETIGGHKFDFLRSMTADEKMYKKQQRLIKNRESAYLSRKKRKEYVVALETKINKLEQENYLLKGDNKNLRNQLIAFEKTCTHHTGNAGENVLQSLISNPKSEKHHIRIAPKPKCSNQKLSTATVKKNVALLFAMAFMVTLNAGNFQSYLKKSTIQEDSNILETALKETSLPGRRLLWVESKAEYNETSITNSQISDQTEVPPLYFLNTTRLTNKKNDLEKGTSILSNYAHNEPPPLVYSSKCFGCCNTSNFNLQSEYFRLAQNLNKWANENVSTSSKFTNVKDNPHGFNLPKEYFDLKTEIHSKHQGKRKIYMDLNDFSSDIQNKRKRIDKKTNKFMFNKSEQINLINGINRKDDTFYAISFNMDHILLPPSKLNNSVRPKMSLLFPKGNQDHNGEFMFVQVDCEVFNMKELDLKSFMIPVGLRPNNTKWKSNTQKDHEGRFNAIPDQGTIMINDKPQVRTFYMVGPKNQAAAAASQEKTRLVQFNQTVITKNNQIPMPRWNSRNRTPLHT</sequence>
<feature type="compositionally biased region" description="Low complexity" evidence="8">
    <location>
        <begin position="126"/>
        <end position="143"/>
    </location>
</feature>
<evidence type="ECO:0000313" key="10">
    <source>
        <dbReference type="Proteomes" id="UP001652661"/>
    </source>
</evidence>
<evidence type="ECO:0000313" key="11">
    <source>
        <dbReference type="RefSeq" id="XP_041632481.2"/>
    </source>
</evidence>
<protein>
    <submittedName>
        <fullName evidence="11">Cyclic AMP-dependent transcription factor ATF-6 alpha isoform X1</fullName>
    </submittedName>
</protein>
<evidence type="ECO:0000256" key="4">
    <source>
        <dbReference type="ARBA" id="ARBA00023125"/>
    </source>
</evidence>
<proteinExistence type="inferred from homology"/>
<evidence type="ECO:0000256" key="5">
    <source>
        <dbReference type="ARBA" id="ARBA00023163"/>
    </source>
</evidence>
<evidence type="ECO:0000256" key="1">
    <source>
        <dbReference type="ARBA" id="ARBA00004167"/>
    </source>
</evidence>
<name>A0ABM3C7A7_DROKI</name>
<evidence type="ECO:0000259" key="9">
    <source>
        <dbReference type="PROSITE" id="PS50217"/>
    </source>
</evidence>
<dbReference type="GeneID" id="108075473"/>
<dbReference type="InterPro" id="IPR051882">
    <property type="entry name" value="ATF_bZIP_TF"/>
</dbReference>
<keyword evidence="7" id="KW-0175">Coiled coil</keyword>
<dbReference type="RefSeq" id="XP_041632481.2">
    <property type="nucleotide sequence ID" value="XM_041776547.2"/>
</dbReference>
<dbReference type="PANTHER" id="PTHR46164:SF3">
    <property type="entry name" value="ATF6, ISOFORM C"/>
    <property type="match status" value="1"/>
</dbReference>
<evidence type="ECO:0000256" key="2">
    <source>
        <dbReference type="ARBA" id="ARBA00009050"/>
    </source>
</evidence>
<dbReference type="PROSITE" id="PS50217">
    <property type="entry name" value="BZIP"/>
    <property type="match status" value="1"/>
</dbReference>
<evidence type="ECO:0000256" key="7">
    <source>
        <dbReference type="SAM" id="Coils"/>
    </source>
</evidence>
<feature type="domain" description="BZIP" evidence="9">
    <location>
        <begin position="306"/>
        <end position="369"/>
    </location>
</feature>
<gene>
    <name evidence="11" type="primary">Atf6</name>
</gene>
<comment type="similarity">
    <text evidence="2">Belongs to the bZIP family. ATF subfamily.</text>
</comment>
<keyword evidence="10" id="KW-1185">Reference proteome</keyword>
<dbReference type="Gene3D" id="1.20.5.170">
    <property type="match status" value="1"/>
</dbReference>
<keyword evidence="5" id="KW-0804">Transcription</keyword>
<feature type="coiled-coil region" evidence="7">
    <location>
        <begin position="324"/>
        <end position="358"/>
    </location>
</feature>
<feature type="region of interest" description="Disordered" evidence="8">
    <location>
        <begin position="125"/>
        <end position="148"/>
    </location>
</feature>
<organism evidence="10 11">
    <name type="scientific">Drosophila kikkawai</name>
    <name type="common">Fruit fly</name>
    <dbReference type="NCBI Taxonomy" id="30033"/>
    <lineage>
        <taxon>Eukaryota</taxon>
        <taxon>Metazoa</taxon>
        <taxon>Ecdysozoa</taxon>
        <taxon>Arthropoda</taxon>
        <taxon>Hexapoda</taxon>
        <taxon>Insecta</taxon>
        <taxon>Pterygota</taxon>
        <taxon>Neoptera</taxon>
        <taxon>Endopterygota</taxon>
        <taxon>Diptera</taxon>
        <taxon>Brachycera</taxon>
        <taxon>Muscomorpha</taxon>
        <taxon>Ephydroidea</taxon>
        <taxon>Drosophilidae</taxon>
        <taxon>Drosophila</taxon>
        <taxon>Sophophora</taxon>
    </lineage>
</organism>
<dbReference type="SUPFAM" id="SSF57959">
    <property type="entry name" value="Leucine zipper domain"/>
    <property type="match status" value="1"/>
</dbReference>
<dbReference type="Pfam" id="PF00170">
    <property type="entry name" value="bZIP_1"/>
    <property type="match status" value="1"/>
</dbReference>
<dbReference type="InterPro" id="IPR046347">
    <property type="entry name" value="bZIP_sf"/>
</dbReference>
<reference evidence="10" key="1">
    <citation type="submission" date="2025-05" db="UniProtKB">
        <authorList>
            <consortium name="RefSeq"/>
        </authorList>
    </citation>
    <scope>NUCLEOTIDE SEQUENCE [LARGE SCALE GENOMIC DNA]</scope>
    <source>
        <strain evidence="10">14028-0561.14</strain>
    </source>
</reference>
<keyword evidence="4" id="KW-0238">DNA-binding</keyword>
<reference evidence="11" key="2">
    <citation type="submission" date="2025-08" db="UniProtKB">
        <authorList>
            <consortium name="RefSeq"/>
        </authorList>
    </citation>
    <scope>IDENTIFICATION</scope>
    <source>
        <strain evidence="11">14028-0561.14</strain>
        <tissue evidence="11">Whole fly</tissue>
    </source>
</reference>
<evidence type="ECO:0000256" key="3">
    <source>
        <dbReference type="ARBA" id="ARBA00023015"/>
    </source>
</evidence>
<dbReference type="PANTHER" id="PTHR46164">
    <property type="entry name" value="ATF6, ISOFORM C"/>
    <property type="match status" value="1"/>
</dbReference>
<evidence type="ECO:0000256" key="6">
    <source>
        <dbReference type="ARBA" id="ARBA00023242"/>
    </source>
</evidence>
<dbReference type="SMART" id="SM00338">
    <property type="entry name" value="BRLZ"/>
    <property type="match status" value="1"/>
</dbReference>
<dbReference type="InterPro" id="IPR004827">
    <property type="entry name" value="bZIP"/>
</dbReference>
<accession>A0ABM3C7A7</accession>
<keyword evidence="3" id="KW-0805">Transcription regulation</keyword>
<comment type="subcellular location">
    <subcellularLocation>
        <location evidence="1">Membrane</location>
        <topology evidence="1">Single-pass membrane protein</topology>
    </subcellularLocation>
</comment>